<dbReference type="PANTHER" id="PTHR43806">
    <property type="entry name" value="PEPTIDASE S8"/>
    <property type="match status" value="1"/>
</dbReference>
<dbReference type="AlphaFoldDB" id="A0A1C0YCF5"/>
<evidence type="ECO:0000256" key="4">
    <source>
        <dbReference type="ARBA" id="ARBA00022825"/>
    </source>
</evidence>
<evidence type="ECO:0000256" key="5">
    <source>
        <dbReference type="PROSITE-ProRule" id="PRU01240"/>
    </source>
</evidence>
<keyword evidence="3 5" id="KW-0378">Hydrolase</keyword>
<name>A0A1C0YCF5_9BACL</name>
<organism evidence="7 8">
    <name type="scientific">Caryophanon latum</name>
    <dbReference type="NCBI Taxonomy" id="33977"/>
    <lineage>
        <taxon>Bacteria</taxon>
        <taxon>Bacillati</taxon>
        <taxon>Bacillota</taxon>
        <taxon>Bacilli</taxon>
        <taxon>Bacillales</taxon>
        <taxon>Caryophanaceae</taxon>
        <taxon>Caryophanon</taxon>
    </lineage>
</organism>
<evidence type="ECO:0000256" key="2">
    <source>
        <dbReference type="ARBA" id="ARBA00022670"/>
    </source>
</evidence>
<dbReference type="GO" id="GO:0006508">
    <property type="term" value="P:proteolysis"/>
    <property type="evidence" value="ECO:0007669"/>
    <property type="project" value="UniProtKB-KW"/>
</dbReference>
<proteinExistence type="inferred from homology"/>
<dbReference type="PROSITE" id="PS00137">
    <property type="entry name" value="SUBTILASE_HIS"/>
    <property type="match status" value="1"/>
</dbReference>
<feature type="domain" description="Peptidase S8/S53" evidence="6">
    <location>
        <begin position="1"/>
        <end position="201"/>
    </location>
</feature>
<feature type="active site" description="Charge relay system" evidence="5">
    <location>
        <position position="2"/>
    </location>
</feature>
<accession>A0A1C0YCF5</accession>
<dbReference type="InterPro" id="IPR000209">
    <property type="entry name" value="Peptidase_S8/S53_dom"/>
</dbReference>
<evidence type="ECO:0000259" key="6">
    <source>
        <dbReference type="Pfam" id="PF00082"/>
    </source>
</evidence>
<keyword evidence="8" id="KW-1185">Reference proteome</keyword>
<protein>
    <recommendedName>
        <fullName evidence="6">Peptidase S8/S53 domain-containing protein</fullName>
    </recommendedName>
</protein>
<reference evidence="7 8" key="1">
    <citation type="submission" date="2016-07" db="EMBL/GenBank/DDBJ databases">
        <title>Caryophanon latum genome sequencing.</title>
        <authorList>
            <person name="Verma A."/>
            <person name="Pal Y."/>
            <person name="Krishnamurthi S."/>
        </authorList>
    </citation>
    <scope>NUCLEOTIDE SEQUENCE [LARGE SCALE GENOMIC DNA]</scope>
    <source>
        <strain evidence="7 8">DSM 14151</strain>
    </source>
</reference>
<dbReference type="InterPro" id="IPR050131">
    <property type="entry name" value="Peptidase_S8_subtilisin-like"/>
</dbReference>
<dbReference type="EMBL" id="MATO01000072">
    <property type="protein sequence ID" value="OCS84866.1"/>
    <property type="molecule type" value="Genomic_DNA"/>
</dbReference>
<evidence type="ECO:0000313" key="8">
    <source>
        <dbReference type="Proteomes" id="UP000093482"/>
    </source>
</evidence>
<evidence type="ECO:0000256" key="1">
    <source>
        <dbReference type="ARBA" id="ARBA00011073"/>
    </source>
</evidence>
<dbReference type="PANTHER" id="PTHR43806:SF11">
    <property type="entry name" value="CEREVISIN-RELATED"/>
    <property type="match status" value="1"/>
</dbReference>
<keyword evidence="4 5" id="KW-0720">Serine protease</keyword>
<evidence type="ECO:0000313" key="7">
    <source>
        <dbReference type="EMBL" id="OCS84866.1"/>
    </source>
</evidence>
<dbReference type="PROSITE" id="PS51892">
    <property type="entry name" value="SUBTILASE"/>
    <property type="match status" value="1"/>
</dbReference>
<feature type="active site" description="Charge relay system" evidence="5">
    <location>
        <position position="187"/>
    </location>
</feature>
<dbReference type="Proteomes" id="UP000093482">
    <property type="component" value="Unassembled WGS sequence"/>
</dbReference>
<dbReference type="InterPro" id="IPR036852">
    <property type="entry name" value="Peptidase_S8/S53_dom_sf"/>
</dbReference>
<dbReference type="InterPro" id="IPR015500">
    <property type="entry name" value="Peptidase_S8_subtilisin-rel"/>
</dbReference>
<feature type="active site" description="Charge relay system" evidence="5">
    <location>
        <position position="35"/>
    </location>
</feature>
<dbReference type="Pfam" id="PF00082">
    <property type="entry name" value="Peptidase_S8"/>
    <property type="match status" value="1"/>
</dbReference>
<comment type="caution">
    <text evidence="7">The sequence shown here is derived from an EMBL/GenBank/DDBJ whole genome shotgun (WGS) entry which is preliminary data.</text>
</comment>
<keyword evidence="2 5" id="KW-0645">Protease</keyword>
<dbReference type="InterPro" id="IPR022398">
    <property type="entry name" value="Peptidase_S8_His-AS"/>
</dbReference>
<dbReference type="GO" id="GO:0004252">
    <property type="term" value="F:serine-type endopeptidase activity"/>
    <property type="evidence" value="ECO:0007669"/>
    <property type="project" value="UniProtKB-UniRule"/>
</dbReference>
<gene>
    <name evidence="7" type="ORF">A6K76_15455</name>
</gene>
<dbReference type="PRINTS" id="PR00723">
    <property type="entry name" value="SUBTILISIN"/>
</dbReference>
<sequence length="249" mass="28182">MDSGINKNHEDLKYLRFKEYNVLEKNIPITDEFGHGTSIAGIIAANDNNFGVRGLTNNIEIFDVKILNEEGKGEIENLIEGIEWCIDQNVEIINLSFGFQTENEQLKEVINKAVEEDIIIVASIGNTFGMQGNYPAKYDEVISITSISESLKRSNFASRNNIDFAMPGEDIYTTNNEGGYSMVDGTSFATAHATGVISNLLLLYRQEEQTISFKEYLELFSYKEQGWNYIDYGNGILKQEKRIDNEKIK</sequence>
<dbReference type="Gene3D" id="3.40.50.200">
    <property type="entry name" value="Peptidase S8/S53 domain"/>
    <property type="match status" value="1"/>
</dbReference>
<comment type="similarity">
    <text evidence="1 5">Belongs to the peptidase S8 family.</text>
</comment>
<evidence type="ECO:0000256" key="3">
    <source>
        <dbReference type="ARBA" id="ARBA00022801"/>
    </source>
</evidence>
<dbReference type="SUPFAM" id="SSF52743">
    <property type="entry name" value="Subtilisin-like"/>
    <property type="match status" value="1"/>
</dbReference>